<feature type="coiled-coil region" evidence="1">
    <location>
        <begin position="328"/>
        <end position="355"/>
    </location>
</feature>
<evidence type="ECO:0000313" key="3">
    <source>
        <dbReference type="EMBL" id="TGO84413.1"/>
    </source>
</evidence>
<name>A0A4Z1KDZ9_9HELO</name>
<gene>
    <name evidence="3" type="ORF">BPOR_0507g00040</name>
</gene>
<dbReference type="Proteomes" id="UP000297280">
    <property type="component" value="Unassembled WGS sequence"/>
</dbReference>
<organism evidence="3 4">
    <name type="scientific">Botrytis porri</name>
    <dbReference type="NCBI Taxonomy" id="87229"/>
    <lineage>
        <taxon>Eukaryota</taxon>
        <taxon>Fungi</taxon>
        <taxon>Dikarya</taxon>
        <taxon>Ascomycota</taxon>
        <taxon>Pezizomycotina</taxon>
        <taxon>Leotiomycetes</taxon>
        <taxon>Helotiales</taxon>
        <taxon>Sclerotiniaceae</taxon>
        <taxon>Botrytis</taxon>
    </lineage>
</organism>
<dbReference type="STRING" id="87229.A0A4Z1KDZ9"/>
<dbReference type="EMBL" id="PQXO01000506">
    <property type="protein sequence ID" value="TGO84413.1"/>
    <property type="molecule type" value="Genomic_DNA"/>
</dbReference>
<feature type="coiled-coil region" evidence="1">
    <location>
        <begin position="473"/>
        <end position="540"/>
    </location>
</feature>
<protein>
    <submittedName>
        <fullName evidence="3">Uncharacterized protein</fullName>
    </submittedName>
</protein>
<feature type="region of interest" description="Disordered" evidence="2">
    <location>
        <begin position="52"/>
        <end position="94"/>
    </location>
</feature>
<feature type="compositionally biased region" description="Polar residues" evidence="2">
    <location>
        <begin position="79"/>
        <end position="90"/>
    </location>
</feature>
<keyword evidence="1" id="KW-0175">Coiled coil</keyword>
<evidence type="ECO:0000313" key="4">
    <source>
        <dbReference type="Proteomes" id="UP000297280"/>
    </source>
</evidence>
<reference evidence="3 4" key="1">
    <citation type="submission" date="2017-12" db="EMBL/GenBank/DDBJ databases">
        <title>Comparative genomics of Botrytis spp.</title>
        <authorList>
            <person name="Valero-Jimenez C.A."/>
            <person name="Tapia P."/>
            <person name="Veloso J."/>
            <person name="Silva-Moreno E."/>
            <person name="Staats M."/>
            <person name="Valdes J.H."/>
            <person name="Van Kan J.A.L."/>
        </authorList>
    </citation>
    <scope>NUCLEOTIDE SEQUENCE [LARGE SCALE GENOMIC DNA]</scope>
    <source>
        <strain evidence="3 4">MUCL3349</strain>
    </source>
</reference>
<comment type="caution">
    <text evidence="3">The sequence shown here is derived from an EMBL/GenBank/DDBJ whole genome shotgun (WGS) entry which is preliminary data.</text>
</comment>
<feature type="compositionally biased region" description="Low complexity" evidence="2">
    <location>
        <begin position="52"/>
        <end position="61"/>
    </location>
</feature>
<evidence type="ECO:0000256" key="2">
    <source>
        <dbReference type="SAM" id="MobiDB-lite"/>
    </source>
</evidence>
<feature type="region of interest" description="Disordered" evidence="2">
    <location>
        <begin position="243"/>
        <end position="263"/>
    </location>
</feature>
<sequence>MRATANGNWDIGRSCVIRQERTSIPNALQVKEITRKPPRAQNPDKFKSVASAFHTSSAHSSMPYKSKGGRKRQKPDITAKSTTKQNCQHSFHNERLTRFREPKVLVVVEQEVDCGSISNSSSTPRVLKCDEPRENQHSIANDGFALTNYLASDLCNDQISHGKSKLVHGDPPLTGIPFEVHSTHGFGPMRKIDEAAKQQRQAVLVKHSHSIPISLPSKSQVQSREDCRRHSVQNHVCRKMSSLRSGSSTVSRQATKQSVLCDDSSLDESNQTLRRPVDMNESAITADLPNADEHLDASPTNIQSVSSVFGASIFYDQWQHISWMRARIASLRFSLQNKRQDLRMLQREKSLADDAYFKQAKMRELDMPFPREWWSGKTTAELLCECQKARDEYGYLEDEYNYLERDLDSQEYELLRHEEHFYGQLRDPSRLLPTSMQHVKSPGWLNRPEHHEPQKTQELHPLVEAYFSKLGDLENSRELYDDILDEKLSLEEKVDLRNRFDMEPLTSENQEWLNSSQAQLDSLISKIKIIEEEENELRQKCLSLGLIDEAGEPIASTRMDQSGSSLDAALAPLESRNQYSEMPSSFPPELSDSESVIKALDSENNHLSPNERFDRWSLEKLRISLHEVNIYTHCFRNYDESQDLCKIKEEICEDDFGIAWFADGFTDRDTRSTVLTATNSTSQ</sequence>
<keyword evidence="4" id="KW-1185">Reference proteome</keyword>
<dbReference type="AlphaFoldDB" id="A0A4Z1KDZ9"/>
<accession>A0A4Z1KDZ9</accession>
<evidence type="ECO:0000256" key="1">
    <source>
        <dbReference type="SAM" id="Coils"/>
    </source>
</evidence>
<proteinExistence type="predicted"/>